<dbReference type="KEGG" id="kphy:AOZ06_17200"/>
<dbReference type="EMBL" id="CP012752">
    <property type="protein sequence ID" value="ALG08419.1"/>
    <property type="molecule type" value="Genomic_DNA"/>
</dbReference>
<dbReference type="AlphaFoldDB" id="A0A0N9I169"/>
<dbReference type="OrthoDB" id="3591196at2"/>
<keyword evidence="2" id="KW-1185">Reference proteome</keyword>
<protein>
    <submittedName>
        <fullName evidence="1">Uncharacterized protein</fullName>
    </submittedName>
</protein>
<evidence type="ECO:0000313" key="2">
    <source>
        <dbReference type="Proteomes" id="UP000063699"/>
    </source>
</evidence>
<dbReference type="STRING" id="860235.AOZ06_17200"/>
<sequence length="504" mass="57030">MPSPRDRLAQKPSFKRVFRRLSGQVSSEHVHARAVPQTVRLTEFHHYAQEISRNPSTQRSRPPDGEVEIVVPYDGDKFFTRQACADVERGLEDHGDGNDEVSALIGHLAFAGYHQTDLGHTLGLDDNYGSLPVWIPVKGAGSPGDLDELHADRSACVIEYGYRPKQDALKVVPVEVQIDLVDPDTLVGLDLLDQAQHGRLEPERIAQHPNFQPCLWLVMKVRLNIPRRGRTDDIQPVIERIALDWPTITSLEALHITRGSGKPEDNAVPVIYNPVERTLEWHDIEMTRQPDVHPDVVTFDSDDMVLWIEQPGELYQQVSLDAKVRITVPGTLMSGTRVRLMDATGHLAGDQPEVSTEVDCDVKLILDDAFARRTFVPYQHLHFDEIIPVDARVADIQNALIDRGFTAEYHPLGPADAHRWKMYAHRSEGPDQMTLMLYMEGRHHTTERLVKLPGDRSFKSSFESGELKVYVLGELPRASSALTREMNVLHSAIRDRFNWIRAQR</sequence>
<reference evidence="1 2" key="1">
    <citation type="submission" date="2015-07" db="EMBL/GenBank/DDBJ databases">
        <title>Genome sequencing of Kibdelosporangium phytohabitans.</title>
        <authorList>
            <person name="Qin S."/>
            <person name="Xing K."/>
        </authorList>
    </citation>
    <scope>NUCLEOTIDE SEQUENCE [LARGE SCALE GENOMIC DNA]</scope>
    <source>
        <strain evidence="1 2">KLBMP1111</strain>
    </source>
</reference>
<evidence type="ECO:0000313" key="1">
    <source>
        <dbReference type="EMBL" id="ALG08419.1"/>
    </source>
</evidence>
<dbReference type="Proteomes" id="UP000063699">
    <property type="component" value="Chromosome"/>
</dbReference>
<proteinExistence type="predicted"/>
<organism evidence="1 2">
    <name type="scientific">Kibdelosporangium phytohabitans</name>
    <dbReference type="NCBI Taxonomy" id="860235"/>
    <lineage>
        <taxon>Bacteria</taxon>
        <taxon>Bacillati</taxon>
        <taxon>Actinomycetota</taxon>
        <taxon>Actinomycetes</taxon>
        <taxon>Pseudonocardiales</taxon>
        <taxon>Pseudonocardiaceae</taxon>
        <taxon>Kibdelosporangium</taxon>
    </lineage>
</organism>
<accession>A0A0N9I169</accession>
<name>A0A0N9I169_9PSEU</name>
<gene>
    <name evidence="1" type="ORF">AOZ06_17200</name>
</gene>
<dbReference type="RefSeq" id="WP_054290326.1">
    <property type="nucleotide sequence ID" value="NZ_CP012752.1"/>
</dbReference>